<evidence type="ECO:0000313" key="2">
    <source>
        <dbReference type="Proteomes" id="UP000248314"/>
    </source>
</evidence>
<comment type="caution">
    <text evidence="1">The sequence shown here is derived from an EMBL/GenBank/DDBJ whole genome shotgun (WGS) entry which is preliminary data.</text>
</comment>
<organism evidence="1 2">
    <name type="scientific">Hoylesella shahii DSM 15611 = JCM 12083</name>
    <dbReference type="NCBI Taxonomy" id="1122991"/>
    <lineage>
        <taxon>Bacteria</taxon>
        <taxon>Pseudomonadati</taxon>
        <taxon>Bacteroidota</taxon>
        <taxon>Bacteroidia</taxon>
        <taxon>Bacteroidales</taxon>
        <taxon>Prevotellaceae</taxon>
        <taxon>Hoylesella</taxon>
    </lineage>
</organism>
<reference evidence="1 2" key="1">
    <citation type="submission" date="2018-05" db="EMBL/GenBank/DDBJ databases">
        <title>Genomic Encyclopedia of Type Strains, Phase I: the one thousand microbial genomes (KMG-I) project.</title>
        <authorList>
            <person name="Kyrpides N."/>
        </authorList>
    </citation>
    <scope>NUCLEOTIDE SEQUENCE [LARGE SCALE GENOMIC DNA]</scope>
    <source>
        <strain evidence="1 2">DSM 15611</strain>
    </source>
</reference>
<dbReference type="Proteomes" id="UP000248314">
    <property type="component" value="Unassembled WGS sequence"/>
</dbReference>
<dbReference type="STRING" id="1122991.GCA_000613445_00655"/>
<keyword evidence="2" id="KW-1185">Reference proteome</keyword>
<evidence type="ECO:0000313" key="1">
    <source>
        <dbReference type="EMBL" id="PXX18993.1"/>
    </source>
</evidence>
<proteinExistence type="predicted"/>
<name>A0A318HQ17_9BACT</name>
<accession>A0A318HQ17</accession>
<protein>
    <submittedName>
        <fullName evidence="1">Uncharacterized protein</fullName>
    </submittedName>
</protein>
<sequence length="50" mass="5950">MSAIFVTNCPLARKYSILVKVCLMKNILNMRILDKRIFDEINRVLYEFRG</sequence>
<gene>
    <name evidence="1" type="ORF">EJ73_02495</name>
</gene>
<dbReference type="EMBL" id="QJJX01000042">
    <property type="protein sequence ID" value="PXX18993.1"/>
    <property type="molecule type" value="Genomic_DNA"/>
</dbReference>
<dbReference type="AlphaFoldDB" id="A0A318HQ17"/>